<dbReference type="SUPFAM" id="SSF53335">
    <property type="entry name" value="S-adenosyl-L-methionine-dependent methyltransferases"/>
    <property type="match status" value="1"/>
</dbReference>
<sequence length="634" mass="71209">MEPAVAPAFIAFTICSRNFLAQAQVLHDSLRRHHPGVHFYVALCDEPTGVDFDGLPFDILRMSDLGIPQLAQMTERYNITELNTAIKPFAFLTLFDRHPGAAVAYFDPDIWVMSPLEELHTLLSDGGADCVLTPHLCEPAEYAEMDESKMLRFGIYNLGFCALRDTATVRRVAAWWARRLETHCIIDLAAGFFVDQKWADLLPAFIEHTAILRHPGYNVAYWNLAQRTVRAPAEPSAGGWKVNGAPLRFFHFSGSAVDEDSSFSRHSQQFRTEALRDVGTLFEQYRSEVRRFGREDYRRIPYAFRWNGAGQENEHSPSSLQDFTAVKGAAASSRPLTIEARAPNLPVLRARSQGEMSAFAADLAPKMARRRAFEASLVPNESGEAGFTVEGQCVVCGGTRPLQVNFNYATGRLPDGRTLPNWREHLACTGCGLGNRLRASLHLLWQELRPRQHDRIYITEQVTPLHDWLRQRFPFVVGSEYLGPGHTPGEIVDGLRHEDVHRLSFPDAGLDLILSFDVLEHVPDARQALAEFWRCLKPGGSLLFTAPFREDLHSHLVRAVLRPDGSIEHLMEPEFHGNPVDPEGGSLCFQYFGWKIIEDLSAVGFSDAEGLFYWSAQFMYLGGANSVFIARKPL</sequence>
<keyword evidence="2" id="KW-0489">Methyltransferase</keyword>
<keyword evidence="2" id="KW-0808">Transferase</keyword>
<name>A0ABS5EIL7_9PROT</name>
<dbReference type="Pfam" id="PF08241">
    <property type="entry name" value="Methyltransf_11"/>
    <property type="match status" value="1"/>
</dbReference>
<proteinExistence type="predicted"/>
<feature type="domain" description="Methyltransferase type 11" evidence="1">
    <location>
        <begin position="495"/>
        <end position="544"/>
    </location>
</feature>
<dbReference type="GO" id="GO:0008168">
    <property type="term" value="F:methyltransferase activity"/>
    <property type="evidence" value="ECO:0007669"/>
    <property type="project" value="UniProtKB-KW"/>
</dbReference>
<dbReference type="InterPro" id="IPR013216">
    <property type="entry name" value="Methyltransf_11"/>
</dbReference>
<protein>
    <submittedName>
        <fullName evidence="2">Class I SAM-dependent methyltransferase</fullName>
    </submittedName>
</protein>
<dbReference type="RefSeq" id="WP_246522197.1">
    <property type="nucleotide sequence ID" value="NZ_JAAEDI010000014.1"/>
</dbReference>
<dbReference type="CDD" id="cd02440">
    <property type="entry name" value="AdoMet_MTases"/>
    <property type="match status" value="1"/>
</dbReference>
<dbReference type="Proteomes" id="UP000698752">
    <property type="component" value="Unassembled WGS sequence"/>
</dbReference>
<keyword evidence="3" id="KW-1185">Reference proteome</keyword>
<reference evidence="3" key="1">
    <citation type="journal article" date="2021" name="Syst. Appl. Microbiol.">
        <title>Roseomonas hellenica sp. nov., isolated from roots of wild-growing Alkanna tinctoria.</title>
        <authorList>
            <person name="Rat A."/>
            <person name="Naranjo H.D."/>
            <person name="Lebbe L."/>
            <person name="Cnockaert M."/>
            <person name="Krigas N."/>
            <person name="Grigoriadou K."/>
            <person name="Maloupa E."/>
            <person name="Willems A."/>
        </authorList>
    </citation>
    <scope>NUCLEOTIDE SEQUENCE [LARGE SCALE GENOMIC DNA]</scope>
    <source>
        <strain evidence="3">LMG 31159</strain>
    </source>
</reference>
<evidence type="ECO:0000259" key="1">
    <source>
        <dbReference type="Pfam" id="PF08241"/>
    </source>
</evidence>
<dbReference type="GO" id="GO:0032259">
    <property type="term" value="P:methylation"/>
    <property type="evidence" value="ECO:0007669"/>
    <property type="project" value="UniProtKB-KW"/>
</dbReference>
<dbReference type="Gene3D" id="3.90.550.10">
    <property type="entry name" value="Spore Coat Polysaccharide Biosynthesis Protein SpsA, Chain A"/>
    <property type="match status" value="1"/>
</dbReference>
<organism evidence="2 3">
    <name type="scientific">Neoroseomonas terrae</name>
    <dbReference type="NCBI Taxonomy" id="424799"/>
    <lineage>
        <taxon>Bacteria</taxon>
        <taxon>Pseudomonadati</taxon>
        <taxon>Pseudomonadota</taxon>
        <taxon>Alphaproteobacteria</taxon>
        <taxon>Acetobacterales</taxon>
        <taxon>Acetobacteraceae</taxon>
        <taxon>Neoroseomonas</taxon>
    </lineage>
</organism>
<dbReference type="InterPro" id="IPR029044">
    <property type="entry name" value="Nucleotide-diphossugar_trans"/>
</dbReference>
<dbReference type="InterPro" id="IPR029063">
    <property type="entry name" value="SAM-dependent_MTases_sf"/>
</dbReference>
<dbReference type="Gene3D" id="3.40.50.150">
    <property type="entry name" value="Vaccinia Virus protein VP39"/>
    <property type="match status" value="1"/>
</dbReference>
<dbReference type="SUPFAM" id="SSF53448">
    <property type="entry name" value="Nucleotide-diphospho-sugar transferases"/>
    <property type="match status" value="1"/>
</dbReference>
<evidence type="ECO:0000313" key="2">
    <source>
        <dbReference type="EMBL" id="MBR0650843.1"/>
    </source>
</evidence>
<evidence type="ECO:0000313" key="3">
    <source>
        <dbReference type="Proteomes" id="UP000698752"/>
    </source>
</evidence>
<comment type="caution">
    <text evidence="2">The sequence shown here is derived from an EMBL/GenBank/DDBJ whole genome shotgun (WGS) entry which is preliminary data.</text>
</comment>
<accession>A0ABS5EIL7</accession>
<gene>
    <name evidence="2" type="ORF">GXW78_14315</name>
</gene>
<dbReference type="EMBL" id="JAAEDI010000014">
    <property type="protein sequence ID" value="MBR0650843.1"/>
    <property type="molecule type" value="Genomic_DNA"/>
</dbReference>